<dbReference type="STRING" id="1140003.OMY_01151"/>
<dbReference type="EMBL" id="ASWO01000005">
    <property type="protein sequence ID" value="EOT83802.1"/>
    <property type="molecule type" value="Genomic_DNA"/>
</dbReference>
<dbReference type="InterPro" id="IPR032466">
    <property type="entry name" value="Metal_Hydrolase"/>
</dbReference>
<proteinExistence type="predicted"/>
<organism evidence="2 3">
    <name type="scientific">Enterococcus sulfureus ATCC 49903</name>
    <dbReference type="NCBI Taxonomy" id="1140003"/>
    <lineage>
        <taxon>Bacteria</taxon>
        <taxon>Bacillati</taxon>
        <taxon>Bacillota</taxon>
        <taxon>Bacilli</taxon>
        <taxon>Lactobacillales</taxon>
        <taxon>Enterococcaceae</taxon>
        <taxon>Enterococcus</taxon>
    </lineage>
</organism>
<dbReference type="PANTHER" id="PTHR43135:SF3">
    <property type="entry name" value="ALPHA-D-RIBOSE 1-METHYLPHOSPHONATE 5-TRIPHOSPHATE DIPHOSPHATASE"/>
    <property type="match status" value="1"/>
</dbReference>
<dbReference type="CDD" id="cd01299">
    <property type="entry name" value="Met_dep_hydrolase_A"/>
    <property type="match status" value="1"/>
</dbReference>
<dbReference type="Gene3D" id="3.20.20.140">
    <property type="entry name" value="Metal-dependent hydrolases"/>
    <property type="match status" value="1"/>
</dbReference>
<evidence type="ECO:0000259" key="1">
    <source>
        <dbReference type="Pfam" id="PF01979"/>
    </source>
</evidence>
<accession>S0KSZ8</accession>
<evidence type="ECO:0000313" key="3">
    <source>
        <dbReference type="Proteomes" id="UP000015961"/>
    </source>
</evidence>
<comment type="caution">
    <text evidence="2">The sequence shown here is derived from an EMBL/GenBank/DDBJ whole genome shotgun (WGS) entry which is preliminary data.</text>
</comment>
<dbReference type="InterPro" id="IPR057744">
    <property type="entry name" value="OTAase-like"/>
</dbReference>
<dbReference type="InterPro" id="IPR051781">
    <property type="entry name" value="Metallo-dep_Hydrolase"/>
</dbReference>
<name>S0KSZ8_9ENTE</name>
<dbReference type="Pfam" id="PF01979">
    <property type="entry name" value="Amidohydro_1"/>
    <property type="match status" value="1"/>
</dbReference>
<gene>
    <name evidence="2" type="ORF">I573_01527</name>
</gene>
<sequence>MKNILLKNVQHIDLKSGNIRTVDILYTQDGVIDTIAPEISPTTNCEIIEGEGNYALPGLINGHAHLFGSGKPMNLNISPKLLHLIYRLAQTRFGKNILLKQMKKHAQIELMSGVTTIRSVGEFFYQDVKLRDQINSGKIIGPSLFVSGFFLSTTDGHGAPFLALESDSPWEGRKNVRKNMKHGIDWIKICVTGGVTDAKRIGEAGALQFTEEEIIAICNEAHKNHRMVAAHVESTEGMRIALRGGVDTIEHGAVMDQEIINLFKKNPKSLRGHSSLIPTFTAAFPSMFLTKAELKLSDIVIENGKLVYQEMISGFKQAVESEIEIGMGNDASMSFVTHYDIWRELDHTVRFGHVSPLTILQHATLNNAKILGIEKHYGSLEVGKQADLILLKKNPLEDISALKSINQVIKNGQNIQLKPTKKWSMLDTLLDRI</sequence>
<feature type="domain" description="Amidohydrolase-related" evidence="1">
    <location>
        <begin position="54"/>
        <end position="413"/>
    </location>
</feature>
<reference evidence="2 3" key="1">
    <citation type="submission" date="2013-03" db="EMBL/GenBank/DDBJ databases">
        <title>The Genome Sequence of Enterococcus sulfureus ATCC_49903 (PacBio/Illumina hybrid assembly).</title>
        <authorList>
            <consortium name="The Broad Institute Genomics Platform"/>
            <consortium name="The Broad Institute Genome Sequencing Center for Infectious Disease"/>
            <person name="Earl A."/>
            <person name="Russ C."/>
            <person name="Gilmore M."/>
            <person name="Surin D."/>
            <person name="Walker B."/>
            <person name="Young S."/>
            <person name="Zeng Q."/>
            <person name="Gargeya S."/>
            <person name="Fitzgerald M."/>
            <person name="Haas B."/>
            <person name="Abouelleil A."/>
            <person name="Allen A.W."/>
            <person name="Alvarado L."/>
            <person name="Arachchi H.M."/>
            <person name="Berlin A.M."/>
            <person name="Chapman S.B."/>
            <person name="Gainer-Dewar J."/>
            <person name="Goldberg J."/>
            <person name="Griggs A."/>
            <person name="Gujja S."/>
            <person name="Hansen M."/>
            <person name="Howarth C."/>
            <person name="Imamovic A."/>
            <person name="Ireland A."/>
            <person name="Larimer J."/>
            <person name="McCowan C."/>
            <person name="Murphy C."/>
            <person name="Pearson M."/>
            <person name="Poon T.W."/>
            <person name="Priest M."/>
            <person name="Roberts A."/>
            <person name="Saif S."/>
            <person name="Shea T."/>
            <person name="Sisk P."/>
            <person name="Sykes S."/>
            <person name="Wortman J."/>
            <person name="Nusbaum C."/>
            <person name="Birren B."/>
        </authorList>
    </citation>
    <scope>NUCLEOTIDE SEQUENCE [LARGE SCALE GENOMIC DNA]</scope>
    <source>
        <strain evidence="2 3">ATCC 49903</strain>
    </source>
</reference>
<dbReference type="GO" id="GO:0016810">
    <property type="term" value="F:hydrolase activity, acting on carbon-nitrogen (but not peptide) bonds"/>
    <property type="evidence" value="ECO:0007669"/>
    <property type="project" value="InterPro"/>
</dbReference>
<dbReference type="PATRIC" id="fig|1140003.3.peg.1109"/>
<keyword evidence="3" id="KW-1185">Reference proteome</keyword>
<evidence type="ECO:0000313" key="2">
    <source>
        <dbReference type="EMBL" id="EOT83802.1"/>
    </source>
</evidence>
<dbReference type="RefSeq" id="WP_016185603.1">
    <property type="nucleotide sequence ID" value="NZ_ASWO01000005.1"/>
</dbReference>
<dbReference type="AlphaFoldDB" id="S0KSZ8"/>
<dbReference type="Proteomes" id="UP000015961">
    <property type="component" value="Unassembled WGS sequence"/>
</dbReference>
<dbReference type="Gene3D" id="2.30.40.10">
    <property type="entry name" value="Urease, subunit C, domain 1"/>
    <property type="match status" value="1"/>
</dbReference>
<dbReference type="SUPFAM" id="SSF51338">
    <property type="entry name" value="Composite domain of metallo-dependent hydrolases"/>
    <property type="match status" value="1"/>
</dbReference>
<dbReference type="PANTHER" id="PTHR43135">
    <property type="entry name" value="ALPHA-D-RIBOSE 1-METHYLPHOSPHONATE 5-TRIPHOSPHATE DIPHOSPHATASE"/>
    <property type="match status" value="1"/>
</dbReference>
<dbReference type="SUPFAM" id="SSF51556">
    <property type="entry name" value="Metallo-dependent hydrolases"/>
    <property type="match status" value="1"/>
</dbReference>
<dbReference type="OrthoDB" id="9797498at2"/>
<dbReference type="InterPro" id="IPR011059">
    <property type="entry name" value="Metal-dep_hydrolase_composite"/>
</dbReference>
<dbReference type="eggNOG" id="COG1228">
    <property type="taxonomic scope" value="Bacteria"/>
</dbReference>
<dbReference type="InterPro" id="IPR006680">
    <property type="entry name" value="Amidohydro-rel"/>
</dbReference>
<protein>
    <recommendedName>
        <fullName evidence="1">Amidohydrolase-related domain-containing protein</fullName>
    </recommendedName>
</protein>